<dbReference type="AlphaFoldDB" id="A0A9P6N649"/>
<dbReference type="EMBL" id="MU167583">
    <property type="protein sequence ID" value="KAG0139467.1"/>
    <property type="molecule type" value="Genomic_DNA"/>
</dbReference>
<sequence>MLNIVMYADIRFFNGVNMIEDIKTLPDFRMPTLAKVIEKVDELVLAHGPVLTPDETLVVVQMD</sequence>
<organism evidence="1 2">
    <name type="scientific">Cronartium quercuum f. sp. fusiforme G11</name>
    <dbReference type="NCBI Taxonomy" id="708437"/>
    <lineage>
        <taxon>Eukaryota</taxon>
        <taxon>Fungi</taxon>
        <taxon>Dikarya</taxon>
        <taxon>Basidiomycota</taxon>
        <taxon>Pucciniomycotina</taxon>
        <taxon>Pucciniomycetes</taxon>
        <taxon>Pucciniales</taxon>
        <taxon>Coleosporiaceae</taxon>
        <taxon>Cronartium</taxon>
    </lineage>
</organism>
<name>A0A9P6N649_9BASI</name>
<reference evidence="1" key="1">
    <citation type="submission" date="2013-11" db="EMBL/GenBank/DDBJ databases">
        <title>Genome sequence of the fusiform rust pathogen reveals effectors for host alternation and coevolution with pine.</title>
        <authorList>
            <consortium name="DOE Joint Genome Institute"/>
            <person name="Smith K."/>
            <person name="Pendleton A."/>
            <person name="Kubisiak T."/>
            <person name="Anderson C."/>
            <person name="Salamov A."/>
            <person name="Aerts A."/>
            <person name="Riley R."/>
            <person name="Clum A."/>
            <person name="Lindquist E."/>
            <person name="Ence D."/>
            <person name="Campbell M."/>
            <person name="Kronenberg Z."/>
            <person name="Feau N."/>
            <person name="Dhillon B."/>
            <person name="Hamelin R."/>
            <person name="Burleigh J."/>
            <person name="Smith J."/>
            <person name="Yandell M."/>
            <person name="Nelson C."/>
            <person name="Grigoriev I."/>
            <person name="Davis J."/>
        </authorList>
    </citation>
    <scope>NUCLEOTIDE SEQUENCE</scope>
    <source>
        <strain evidence="1">G11</strain>
    </source>
</reference>
<evidence type="ECO:0000313" key="2">
    <source>
        <dbReference type="Proteomes" id="UP000886653"/>
    </source>
</evidence>
<comment type="caution">
    <text evidence="1">The sequence shown here is derived from an EMBL/GenBank/DDBJ whole genome shotgun (WGS) entry which is preliminary data.</text>
</comment>
<accession>A0A9P6N649</accession>
<dbReference type="Proteomes" id="UP000886653">
    <property type="component" value="Unassembled WGS sequence"/>
</dbReference>
<proteinExistence type="predicted"/>
<evidence type="ECO:0000313" key="1">
    <source>
        <dbReference type="EMBL" id="KAG0139467.1"/>
    </source>
</evidence>
<keyword evidence="2" id="KW-1185">Reference proteome</keyword>
<protein>
    <submittedName>
        <fullName evidence="1">Uncharacterized protein</fullName>
    </submittedName>
</protein>
<gene>
    <name evidence="1" type="ORF">CROQUDRAFT_101488</name>
</gene>